<organism evidence="7 8">
    <name type="scientific">Planococcus lenghuensis</name>
    <dbReference type="NCBI Taxonomy" id="2213202"/>
    <lineage>
        <taxon>Bacteria</taxon>
        <taxon>Bacillati</taxon>
        <taxon>Bacillota</taxon>
        <taxon>Bacilli</taxon>
        <taxon>Bacillales</taxon>
        <taxon>Caryophanaceae</taxon>
        <taxon>Planococcus</taxon>
    </lineage>
</organism>
<evidence type="ECO:0000256" key="2">
    <source>
        <dbReference type="ARBA" id="ARBA00022670"/>
    </source>
</evidence>
<dbReference type="InterPro" id="IPR043504">
    <property type="entry name" value="Peptidase_S1_PA_chymotrypsin"/>
</dbReference>
<keyword evidence="5" id="KW-0812">Transmembrane</keyword>
<keyword evidence="5" id="KW-0472">Membrane</keyword>
<dbReference type="SMART" id="SM00228">
    <property type="entry name" value="PDZ"/>
    <property type="match status" value="1"/>
</dbReference>
<dbReference type="SUPFAM" id="SSF50494">
    <property type="entry name" value="Trypsin-like serine proteases"/>
    <property type="match status" value="1"/>
</dbReference>
<keyword evidence="4" id="KW-0720">Serine protease</keyword>
<dbReference type="Pfam" id="PF13365">
    <property type="entry name" value="Trypsin_2"/>
    <property type="match status" value="1"/>
</dbReference>
<sequence>MGYYDQSQVRRKRGGRGGYFASSLSGVLAGALLIGVVVPGVTDEQPAVTAVAPVESASNVAGAASNTVTDVSSVVEQTSPAIVGVTNLQTAPGNAFMQTSSELQAAGTGSGVVYKKTGDYSYIVTNHHVVANAEEVKITLSDGTEIDGKLLGSDALTDLAVVQVKSEAVETVAEIGDSSTLKAGEPVIAIGNPLGLQFSNSVTTGVVSGTDRSIAVDVNKDGSEDWQAQVIQTDAAINPGNSGGALLNNAGELVGINSMKIATAAVEGMGLAIPINEALPIIEDLEDQGEVQRPSLGVTIMDLANVQPAVQERDLNLPEGVEEGVVLESIQPGSAADAAGLQPLDVIIGFNGKDIPSSLELRQYLYTEAAIGDTLDVEIVRDGQVQTVKLVLTETLS</sequence>
<gene>
    <name evidence="7" type="ORF">B0X71_15920</name>
</gene>
<dbReference type="Proteomes" id="UP000188184">
    <property type="component" value="Chromosome"/>
</dbReference>
<dbReference type="EMBL" id="CP019640">
    <property type="protein sequence ID" value="AQQ54440.1"/>
    <property type="molecule type" value="Genomic_DNA"/>
</dbReference>
<evidence type="ECO:0000259" key="6">
    <source>
        <dbReference type="PROSITE" id="PS50106"/>
    </source>
</evidence>
<dbReference type="KEGG" id="pmar:B0X71_15920"/>
<keyword evidence="8" id="KW-1185">Reference proteome</keyword>
<feature type="transmembrane region" description="Helical" evidence="5">
    <location>
        <begin position="20"/>
        <end position="41"/>
    </location>
</feature>
<protein>
    <submittedName>
        <fullName evidence="7">2-alkenal reductase</fullName>
    </submittedName>
</protein>
<feature type="domain" description="PDZ" evidence="6">
    <location>
        <begin position="280"/>
        <end position="383"/>
    </location>
</feature>
<reference evidence="7 8" key="1">
    <citation type="submission" date="2017-02" db="EMBL/GenBank/DDBJ databases">
        <title>The complete genomic sequence of a novel cold adapted crude oil-degrading bacterium Planococcus qaidamina Y42.</title>
        <authorList>
            <person name="Yang R."/>
        </authorList>
    </citation>
    <scope>NUCLEOTIDE SEQUENCE [LARGE SCALE GENOMIC DNA]</scope>
    <source>
        <strain evidence="7 8">Y42</strain>
    </source>
</reference>
<evidence type="ECO:0000256" key="5">
    <source>
        <dbReference type="SAM" id="Phobius"/>
    </source>
</evidence>
<dbReference type="InterPro" id="IPR001478">
    <property type="entry name" value="PDZ"/>
</dbReference>
<dbReference type="InterPro" id="IPR036034">
    <property type="entry name" value="PDZ_sf"/>
</dbReference>
<dbReference type="InterPro" id="IPR009003">
    <property type="entry name" value="Peptidase_S1_PA"/>
</dbReference>
<dbReference type="GO" id="GO:0004252">
    <property type="term" value="F:serine-type endopeptidase activity"/>
    <property type="evidence" value="ECO:0007669"/>
    <property type="project" value="InterPro"/>
</dbReference>
<dbReference type="AlphaFoldDB" id="A0A1Q2L1V4"/>
<dbReference type="RefSeq" id="WP_077590334.1">
    <property type="nucleotide sequence ID" value="NZ_CP019640.1"/>
</dbReference>
<dbReference type="GO" id="GO:0006508">
    <property type="term" value="P:proteolysis"/>
    <property type="evidence" value="ECO:0007669"/>
    <property type="project" value="UniProtKB-KW"/>
</dbReference>
<dbReference type="Gene3D" id="2.30.42.10">
    <property type="match status" value="1"/>
</dbReference>
<dbReference type="PANTHER" id="PTHR22939:SF129">
    <property type="entry name" value="SERINE PROTEASE HTRA2, MITOCHONDRIAL"/>
    <property type="match status" value="1"/>
</dbReference>
<keyword evidence="5" id="KW-1133">Transmembrane helix</keyword>
<accession>A0A1Q2L1V4</accession>
<keyword evidence="3" id="KW-0378">Hydrolase</keyword>
<name>A0A1Q2L1V4_9BACL</name>
<dbReference type="Pfam" id="PF13180">
    <property type="entry name" value="PDZ_2"/>
    <property type="match status" value="1"/>
</dbReference>
<evidence type="ECO:0000256" key="1">
    <source>
        <dbReference type="ARBA" id="ARBA00010541"/>
    </source>
</evidence>
<evidence type="ECO:0000256" key="3">
    <source>
        <dbReference type="ARBA" id="ARBA00022801"/>
    </source>
</evidence>
<evidence type="ECO:0000313" key="7">
    <source>
        <dbReference type="EMBL" id="AQQ54440.1"/>
    </source>
</evidence>
<dbReference type="OrthoDB" id="9758917at2"/>
<dbReference type="PANTHER" id="PTHR22939">
    <property type="entry name" value="SERINE PROTEASE FAMILY S1C HTRA-RELATED"/>
    <property type="match status" value="1"/>
</dbReference>
<dbReference type="InterPro" id="IPR001940">
    <property type="entry name" value="Peptidase_S1C"/>
</dbReference>
<dbReference type="Gene3D" id="2.40.10.10">
    <property type="entry name" value="Trypsin-like serine proteases"/>
    <property type="match status" value="2"/>
</dbReference>
<dbReference type="SUPFAM" id="SSF50156">
    <property type="entry name" value="PDZ domain-like"/>
    <property type="match status" value="1"/>
</dbReference>
<evidence type="ECO:0000313" key="8">
    <source>
        <dbReference type="Proteomes" id="UP000188184"/>
    </source>
</evidence>
<dbReference type="PRINTS" id="PR00834">
    <property type="entry name" value="PROTEASES2C"/>
</dbReference>
<keyword evidence="2" id="KW-0645">Protease</keyword>
<proteinExistence type="inferred from homology"/>
<comment type="similarity">
    <text evidence="1">Belongs to the peptidase S1C family.</text>
</comment>
<dbReference type="PROSITE" id="PS50106">
    <property type="entry name" value="PDZ"/>
    <property type="match status" value="1"/>
</dbReference>
<evidence type="ECO:0000256" key="4">
    <source>
        <dbReference type="ARBA" id="ARBA00022825"/>
    </source>
</evidence>